<dbReference type="EMBL" id="CP062006">
    <property type="protein sequence ID" value="QTC87337.1"/>
    <property type="molecule type" value="Genomic_DNA"/>
</dbReference>
<dbReference type="SMART" id="SM00028">
    <property type="entry name" value="TPR"/>
    <property type="match status" value="3"/>
</dbReference>
<feature type="domain" description="GSCFA" evidence="2">
    <location>
        <begin position="53"/>
        <end position="312"/>
    </location>
</feature>
<dbReference type="InterPro" id="IPR014982">
    <property type="entry name" value="GSCFA"/>
</dbReference>
<keyword evidence="1" id="KW-0802">TPR repeat</keyword>
<dbReference type="InterPro" id="IPR011990">
    <property type="entry name" value="TPR-like_helical_dom_sf"/>
</dbReference>
<sequence>MPIERIPAEEAFKRFRHNRASVWPDGRKNGARLEGIATVTTTPSFEFSRDTPVLTIGSCFARNIERHLVSLGFDLPMTKVVLPREERVSETANDILNKYSVHSIENELRWAFEPCPVPETALFLQTEDGLWHDPQLAPNIIPAAFERVVERRREVMDATREMARCGLIIITLGLAESWFDLETGLYLNGAPPPAALKRYPGRFALDVLSYGEILESLERIRELVKRHGRPDAKILITTSPVPFKATFSGEDALVANCYSKSVQRAACREFSGMHGDVDYFPSYEVVTLTERKLAFEVDNIHVRHNVVAQIMETVLATYCPGLLQPKAAAPRLTTLEAHETAAAKHFKRGEYEAAAGVLKALFEKYGKDLSDIQRAEHLSKMGVAYLRARQPADGVAALKLALSEDPTNARINYKTGLGLARMKQPQAAVRYFENALALEPGLPDHSWRLGEELFRLGQTERARTLAEKTLQLDPTHAHAQELLEKLNSDA</sequence>
<dbReference type="Proteomes" id="UP000663942">
    <property type="component" value="Chromosome"/>
</dbReference>
<organism evidence="3 4">
    <name type="scientific">Brevundimonas pondensis</name>
    <dbReference type="NCBI Taxonomy" id="2774189"/>
    <lineage>
        <taxon>Bacteria</taxon>
        <taxon>Pseudomonadati</taxon>
        <taxon>Pseudomonadota</taxon>
        <taxon>Alphaproteobacteria</taxon>
        <taxon>Caulobacterales</taxon>
        <taxon>Caulobacteraceae</taxon>
        <taxon>Brevundimonas</taxon>
    </lineage>
</organism>
<dbReference type="SUPFAM" id="SSF48452">
    <property type="entry name" value="TPR-like"/>
    <property type="match status" value="1"/>
</dbReference>
<dbReference type="Pfam" id="PF08885">
    <property type="entry name" value="GSCFA"/>
    <property type="match status" value="1"/>
</dbReference>
<dbReference type="InterPro" id="IPR019734">
    <property type="entry name" value="TPR_rpt"/>
</dbReference>
<dbReference type="PROSITE" id="PS50005">
    <property type="entry name" value="TPR"/>
    <property type="match status" value="1"/>
</dbReference>
<feature type="repeat" description="TPR" evidence="1">
    <location>
        <begin position="409"/>
        <end position="442"/>
    </location>
</feature>
<evidence type="ECO:0000313" key="4">
    <source>
        <dbReference type="Proteomes" id="UP000663942"/>
    </source>
</evidence>
<accession>A0ABX7SI36</accession>
<evidence type="ECO:0000259" key="2">
    <source>
        <dbReference type="Pfam" id="PF08885"/>
    </source>
</evidence>
<reference evidence="3 4" key="1">
    <citation type="submission" date="2020-09" db="EMBL/GenBank/DDBJ databases">
        <title>Brevundimonas sp. LVF1 isolated from an oligotrophic pond in Goettingen, Germany.</title>
        <authorList>
            <person name="Friedrich I."/>
            <person name="Klassen A."/>
            <person name="Neubauer H."/>
            <person name="Schneider D."/>
            <person name="Hertel R."/>
            <person name="Daniel R."/>
        </authorList>
    </citation>
    <scope>NUCLEOTIDE SEQUENCE [LARGE SCALE GENOMIC DNA]</scope>
    <source>
        <strain evidence="3 4">LVF1</strain>
    </source>
</reference>
<protein>
    <submittedName>
        <fullName evidence="3">GSCFA domain-containing protein</fullName>
    </submittedName>
</protein>
<proteinExistence type="predicted"/>
<evidence type="ECO:0000313" key="3">
    <source>
        <dbReference type="EMBL" id="QTC87337.1"/>
    </source>
</evidence>
<name>A0ABX7SI36_9CAUL</name>
<dbReference type="RefSeq" id="WP_207823560.1">
    <property type="nucleotide sequence ID" value="NZ_CP062006.1"/>
</dbReference>
<dbReference type="Pfam" id="PF14559">
    <property type="entry name" value="TPR_19"/>
    <property type="match status" value="1"/>
</dbReference>
<evidence type="ECO:0000256" key="1">
    <source>
        <dbReference type="PROSITE-ProRule" id="PRU00339"/>
    </source>
</evidence>
<gene>
    <name evidence="3" type="ORF">IFE19_14755</name>
</gene>
<keyword evidence="4" id="KW-1185">Reference proteome</keyword>
<dbReference type="Gene3D" id="1.25.40.10">
    <property type="entry name" value="Tetratricopeptide repeat domain"/>
    <property type="match status" value="1"/>
</dbReference>